<evidence type="ECO:0000256" key="1">
    <source>
        <dbReference type="RuleBase" id="RU003425"/>
    </source>
</evidence>
<dbReference type="PANTHER" id="PTHR21513">
    <property type="entry name" value="MAJOR SPERM PROTEIN"/>
    <property type="match status" value="1"/>
</dbReference>
<dbReference type="Pfam" id="PF00635">
    <property type="entry name" value="Motile_Sperm"/>
    <property type="match status" value="2"/>
</dbReference>
<organism evidence="3 4">
    <name type="scientific">Caenorhabditis tropicalis</name>
    <dbReference type="NCBI Taxonomy" id="1561998"/>
    <lineage>
        <taxon>Eukaryota</taxon>
        <taxon>Metazoa</taxon>
        <taxon>Ecdysozoa</taxon>
        <taxon>Nematoda</taxon>
        <taxon>Chromadorea</taxon>
        <taxon>Rhabditida</taxon>
        <taxon>Rhabditina</taxon>
        <taxon>Rhabditomorpha</taxon>
        <taxon>Rhabditoidea</taxon>
        <taxon>Rhabditidae</taxon>
        <taxon>Peloderinae</taxon>
        <taxon>Caenorhabditis</taxon>
    </lineage>
</organism>
<keyword evidence="3" id="KW-1185">Reference proteome</keyword>
<feature type="domain" description="MSP" evidence="2">
    <location>
        <begin position="1"/>
        <end position="126"/>
    </location>
</feature>
<dbReference type="AlphaFoldDB" id="A0A1I7T6H1"/>
<dbReference type="PANTHER" id="PTHR21513:SF24">
    <property type="entry name" value="MAJOR SPERM PROTEIN"/>
    <property type="match status" value="1"/>
</dbReference>
<protein>
    <recommendedName>
        <fullName evidence="1">Major sperm protein</fullName>
    </recommendedName>
</protein>
<dbReference type="PROSITE" id="PS50202">
    <property type="entry name" value="MSP"/>
    <property type="match status" value="2"/>
</dbReference>
<accession>A0A1I7T6H1</accession>
<comment type="function">
    <text evidence="1">Central component in molecular interactions underlying sperm crawling. Forms an extensive filament system that extends from sperm villipoda, along the leading edge of the pseudopod.</text>
</comment>
<evidence type="ECO:0000259" key="2">
    <source>
        <dbReference type="PROSITE" id="PS50202"/>
    </source>
</evidence>
<proteinExistence type="predicted"/>
<dbReference type="SUPFAM" id="SSF49354">
    <property type="entry name" value="PapD-like"/>
    <property type="match status" value="2"/>
</dbReference>
<dbReference type="STRING" id="1561998.A0A1I7T6H1"/>
<dbReference type="InterPro" id="IPR000535">
    <property type="entry name" value="MSP_dom"/>
</dbReference>
<dbReference type="InterPro" id="IPR013783">
    <property type="entry name" value="Ig-like_fold"/>
</dbReference>
<name>A0A1I7T6H1_9PELO</name>
<sequence length="279" mass="31797">MSEPPKESSDELVFDVKEIVFPFAKPGKKSSVPLRLYNSSPNRITFKVRIADRDLFCARPYIGLINSKESTNIMLWTLHQEEKTETKHYFSFHYKTVAPNATMDSPLWNKGEEGRRIRLPVTFLTEPEEKTAPSKLSSQGAGTSNDELVINPKRIEFPFTPPGRASYVPLRLHNSSPNRITFKVRCTSSDLFRVQPPIAFIDSNGTMNILLWSANSPLHQKQRTEKKHYFAFYHKTAVPSAKMAPPLWKDGLKSAEGLGTCALLIIRIIRVLQVFVDYR</sequence>
<dbReference type="Proteomes" id="UP000095282">
    <property type="component" value="Unplaced"/>
</dbReference>
<feature type="domain" description="MSP" evidence="2">
    <location>
        <begin position="147"/>
        <end position="279"/>
    </location>
</feature>
<evidence type="ECO:0000313" key="4">
    <source>
        <dbReference type="WBParaSite" id="Csp11.Scaffold522.g2875.t1"/>
    </source>
</evidence>
<reference evidence="4" key="1">
    <citation type="submission" date="2016-11" db="UniProtKB">
        <authorList>
            <consortium name="WormBaseParasite"/>
        </authorList>
    </citation>
    <scope>IDENTIFICATION</scope>
</reference>
<evidence type="ECO:0000313" key="3">
    <source>
        <dbReference type="Proteomes" id="UP000095282"/>
    </source>
</evidence>
<keyword evidence="1" id="KW-0963">Cytoplasm</keyword>
<dbReference type="eggNOG" id="KOG0439">
    <property type="taxonomic scope" value="Eukaryota"/>
</dbReference>
<keyword evidence="1" id="KW-0206">Cytoskeleton</keyword>
<dbReference type="Gene3D" id="2.60.40.10">
    <property type="entry name" value="Immunoglobulins"/>
    <property type="match status" value="2"/>
</dbReference>
<dbReference type="WBParaSite" id="Csp11.Scaffold522.g2875.t1">
    <property type="protein sequence ID" value="Csp11.Scaffold522.g2875.t1"/>
    <property type="gene ID" value="Csp11.Scaffold522.g2875"/>
</dbReference>
<dbReference type="InterPro" id="IPR008962">
    <property type="entry name" value="PapD-like_sf"/>
</dbReference>